<dbReference type="HOGENOM" id="CLU_121823_1_0_3"/>
<dbReference type="PANTHER" id="PTHR33988">
    <property type="entry name" value="ENDORIBONUCLEASE MAZF-RELATED"/>
    <property type="match status" value="1"/>
</dbReference>
<sequence>MTVRRGEIWIAALDPTQGSEQAGVRPIIIFQNDTIARYTTTVISIPLTTNLRRASLPSSVFIPSGEGGLTQDSVALCHQMRVLDKTRLRNKIGEVNSDILVQLENNVLFTLGYLP</sequence>
<dbReference type="PIRSF" id="PIRSF033490">
    <property type="entry name" value="MazF"/>
    <property type="match status" value="1"/>
</dbReference>
<name>K9VLE2_9CYAN</name>
<dbReference type="AlphaFoldDB" id="K9VLE2"/>
<gene>
    <name evidence="4" type="ORF">Osc7112_3981</name>
</gene>
<evidence type="ECO:0000313" key="4">
    <source>
        <dbReference type="EMBL" id="AFZ08317.1"/>
    </source>
</evidence>
<dbReference type="InterPro" id="IPR003477">
    <property type="entry name" value="PemK-like"/>
</dbReference>
<dbReference type="SUPFAM" id="SSF50118">
    <property type="entry name" value="Cell growth inhibitor/plasmid maintenance toxic component"/>
    <property type="match status" value="1"/>
</dbReference>
<dbReference type="Proteomes" id="UP000010478">
    <property type="component" value="Chromosome"/>
</dbReference>
<protein>
    <recommendedName>
        <fullName evidence="3">mRNA interferase</fullName>
        <ecNumber evidence="3">3.1.-.-</ecNumber>
    </recommendedName>
</protein>
<dbReference type="Gene3D" id="2.30.30.110">
    <property type="match status" value="1"/>
</dbReference>
<accession>K9VLE2</accession>
<comment type="function">
    <text evidence="3">Toxic component of a type II toxin-antitoxin (TA) system.</text>
</comment>
<dbReference type="EC" id="3.1.-.-" evidence="3"/>
<dbReference type="GO" id="GO:0016787">
    <property type="term" value="F:hydrolase activity"/>
    <property type="evidence" value="ECO:0007669"/>
    <property type="project" value="UniProtKB-KW"/>
</dbReference>
<dbReference type="GO" id="GO:0003677">
    <property type="term" value="F:DNA binding"/>
    <property type="evidence" value="ECO:0007669"/>
    <property type="project" value="InterPro"/>
</dbReference>
<evidence type="ECO:0000256" key="1">
    <source>
        <dbReference type="ARBA" id="ARBA00007521"/>
    </source>
</evidence>
<organism evidence="4 5">
    <name type="scientific">Phormidium nigroviride PCC 7112</name>
    <dbReference type="NCBI Taxonomy" id="179408"/>
    <lineage>
        <taxon>Bacteria</taxon>
        <taxon>Bacillati</taxon>
        <taxon>Cyanobacteriota</taxon>
        <taxon>Cyanophyceae</taxon>
        <taxon>Oscillatoriophycideae</taxon>
        <taxon>Oscillatoriales</taxon>
        <taxon>Oscillatoriaceae</taxon>
        <taxon>Phormidium</taxon>
    </lineage>
</organism>
<dbReference type="GO" id="GO:0006402">
    <property type="term" value="P:mRNA catabolic process"/>
    <property type="evidence" value="ECO:0007669"/>
    <property type="project" value="TreeGrafter"/>
</dbReference>
<proteinExistence type="inferred from homology"/>
<comment type="similarity">
    <text evidence="1 3">Belongs to the PemK/MazF family.</text>
</comment>
<dbReference type="Pfam" id="PF02452">
    <property type="entry name" value="PemK_toxin"/>
    <property type="match status" value="1"/>
</dbReference>
<keyword evidence="5" id="KW-1185">Reference proteome</keyword>
<dbReference type="KEGG" id="oni:Osc7112_3981"/>
<dbReference type="EMBL" id="CP003614">
    <property type="protein sequence ID" value="AFZ08317.1"/>
    <property type="molecule type" value="Genomic_DNA"/>
</dbReference>
<reference evidence="4 5" key="1">
    <citation type="submission" date="2012-05" db="EMBL/GenBank/DDBJ databases">
        <title>Finished chromosome of genome of Oscillatoria sp. PCC 7112.</title>
        <authorList>
            <consortium name="US DOE Joint Genome Institute"/>
            <person name="Gugger M."/>
            <person name="Coursin T."/>
            <person name="Rippka R."/>
            <person name="Tandeau De Marsac N."/>
            <person name="Huntemann M."/>
            <person name="Wei C.-L."/>
            <person name="Han J."/>
            <person name="Detter J.C."/>
            <person name="Han C."/>
            <person name="Tapia R."/>
            <person name="Davenport K."/>
            <person name="Daligault H."/>
            <person name="Erkkila T."/>
            <person name="Gu W."/>
            <person name="Munk A.C.C."/>
            <person name="Teshima H."/>
            <person name="Xu Y."/>
            <person name="Chain P."/>
            <person name="Chen A."/>
            <person name="Krypides N."/>
            <person name="Mavromatis K."/>
            <person name="Markowitz V."/>
            <person name="Szeto E."/>
            <person name="Ivanova N."/>
            <person name="Mikhailova N."/>
            <person name="Ovchinnikova G."/>
            <person name="Pagani I."/>
            <person name="Pati A."/>
            <person name="Goodwin L."/>
            <person name="Peters L."/>
            <person name="Pitluck S."/>
            <person name="Woyke T."/>
            <person name="Kerfeld C."/>
        </authorList>
    </citation>
    <scope>NUCLEOTIDE SEQUENCE [LARGE SCALE GENOMIC DNA]</scope>
    <source>
        <strain evidence="4 5">PCC 7112</strain>
    </source>
</reference>
<dbReference type="RefSeq" id="WP_015177566.1">
    <property type="nucleotide sequence ID" value="NC_019729.1"/>
</dbReference>
<dbReference type="GO" id="GO:0004521">
    <property type="term" value="F:RNA endonuclease activity"/>
    <property type="evidence" value="ECO:0007669"/>
    <property type="project" value="TreeGrafter"/>
</dbReference>
<keyword evidence="3" id="KW-0255">Endonuclease</keyword>
<dbReference type="STRING" id="179408.Osc7112_3981"/>
<keyword evidence="3" id="KW-0378">Hydrolase</keyword>
<dbReference type="OrthoDB" id="9808744at2"/>
<keyword evidence="2" id="KW-1277">Toxin-antitoxin system</keyword>
<evidence type="ECO:0000256" key="2">
    <source>
        <dbReference type="ARBA" id="ARBA00022649"/>
    </source>
</evidence>
<dbReference type="PANTHER" id="PTHR33988:SF2">
    <property type="entry name" value="ENDORIBONUCLEASE MAZF"/>
    <property type="match status" value="1"/>
</dbReference>
<dbReference type="eggNOG" id="COG2337">
    <property type="taxonomic scope" value="Bacteria"/>
</dbReference>
<dbReference type="PATRIC" id="fig|179408.3.peg.4899"/>
<keyword evidence="3" id="KW-0540">Nuclease</keyword>
<dbReference type="InterPro" id="IPR011067">
    <property type="entry name" value="Plasmid_toxin/cell-grow_inhib"/>
</dbReference>
<evidence type="ECO:0000256" key="3">
    <source>
        <dbReference type="PIRNR" id="PIRNR033490"/>
    </source>
</evidence>
<dbReference type="GO" id="GO:0016075">
    <property type="term" value="P:rRNA catabolic process"/>
    <property type="evidence" value="ECO:0007669"/>
    <property type="project" value="TreeGrafter"/>
</dbReference>
<evidence type="ECO:0000313" key="5">
    <source>
        <dbReference type="Proteomes" id="UP000010478"/>
    </source>
</evidence>